<keyword evidence="2" id="KW-1185">Reference proteome</keyword>
<name>A0ABR2BDX2_9ROSI</name>
<dbReference type="Proteomes" id="UP001472677">
    <property type="component" value="Unassembled WGS sequence"/>
</dbReference>
<protein>
    <submittedName>
        <fullName evidence="1">Uncharacterized protein</fullName>
    </submittedName>
</protein>
<evidence type="ECO:0000313" key="1">
    <source>
        <dbReference type="EMBL" id="KAK8505328.1"/>
    </source>
</evidence>
<proteinExistence type="predicted"/>
<dbReference type="EMBL" id="JBBPBM010000128">
    <property type="protein sequence ID" value="KAK8505328.1"/>
    <property type="molecule type" value="Genomic_DNA"/>
</dbReference>
<comment type="caution">
    <text evidence="1">The sequence shown here is derived from an EMBL/GenBank/DDBJ whole genome shotgun (WGS) entry which is preliminary data.</text>
</comment>
<dbReference type="Pfam" id="PF03055">
    <property type="entry name" value="RPE65"/>
    <property type="match status" value="1"/>
</dbReference>
<dbReference type="PANTHER" id="PTHR10543:SF142">
    <property type="entry name" value="OS06G0162550 PROTEIN"/>
    <property type="match status" value="1"/>
</dbReference>
<accession>A0ABR2BDX2</accession>
<organism evidence="1 2">
    <name type="scientific">Hibiscus sabdariffa</name>
    <name type="common">roselle</name>
    <dbReference type="NCBI Taxonomy" id="183260"/>
    <lineage>
        <taxon>Eukaryota</taxon>
        <taxon>Viridiplantae</taxon>
        <taxon>Streptophyta</taxon>
        <taxon>Embryophyta</taxon>
        <taxon>Tracheophyta</taxon>
        <taxon>Spermatophyta</taxon>
        <taxon>Magnoliopsida</taxon>
        <taxon>eudicotyledons</taxon>
        <taxon>Gunneridae</taxon>
        <taxon>Pentapetalae</taxon>
        <taxon>rosids</taxon>
        <taxon>malvids</taxon>
        <taxon>Malvales</taxon>
        <taxon>Malvaceae</taxon>
        <taxon>Malvoideae</taxon>
        <taxon>Hibiscus</taxon>
    </lineage>
</organism>
<gene>
    <name evidence="1" type="ORF">V6N12_067296</name>
</gene>
<evidence type="ECO:0000313" key="2">
    <source>
        <dbReference type="Proteomes" id="UP001472677"/>
    </source>
</evidence>
<sequence length="621" mass="69450">MALSGFQFHVHCSAQKPSASPPNYGHLRSALSSAFKPFLKEIQQLPLRIDAGVKNTYRGLVDAFIDSVFEFVDQPLLPSQSNFAPVDELRAGVHVADIEGGIPDDFAEGVYIRNGPNPIFGALTSTSSMFGSSSNTWIEGEGMLHALYFCKGLDGRWTVVYKNRYVETYTFKLEKRRNKPSFLPAIEGDSSAVLLAYLFNMLRFGKVNKEISNTNVFEHAGKMYSIAENHKPQEIEILSLQTLNEWDVDGAWNRPFCSHPKKAPGSGELIIMGIDTTKPFVEVGVISADGKKLLHKVDLKLNRCSLCHEMGVTQRYNIFMDQPLCIDLKRLIGGGPLIKYEKEGDARIGIMPRYGDADSIQWFKVKPNCTFHLFNCFEDGDEVVMWGCRALDSIIPGPEKGKNKFDWFSRKLRPIKSSTGASISEDQLVFPRPYEWRMNKRSGSVKERNLTGTEFSMDFPFINEAFIGVQNDYGYCQVRDSIASSASGMAKYGGLAKLYFGKQNPESSLGENEGLIKVEYHMFEKNTFCSGAAFVPKVKGVEEDDGWVITFVHNEDTNISQVLIIEAKSFTSKPVAKITLPCRVPYGFHGAFRPILQLHNQILSPIVPSVNTIIPNDMSRS</sequence>
<dbReference type="PANTHER" id="PTHR10543">
    <property type="entry name" value="BETA-CAROTENE DIOXYGENASE"/>
    <property type="match status" value="1"/>
</dbReference>
<dbReference type="InterPro" id="IPR004294">
    <property type="entry name" value="Carotenoid_Oase"/>
</dbReference>
<reference evidence="1 2" key="1">
    <citation type="journal article" date="2024" name="G3 (Bethesda)">
        <title>Genome assembly of Hibiscus sabdariffa L. provides insights into metabolisms of medicinal natural products.</title>
        <authorList>
            <person name="Kim T."/>
        </authorList>
    </citation>
    <scope>NUCLEOTIDE SEQUENCE [LARGE SCALE GENOMIC DNA]</scope>
    <source>
        <strain evidence="1">TK-2024</strain>
        <tissue evidence="1">Old leaves</tissue>
    </source>
</reference>